<feature type="region of interest" description="Disordered" evidence="1">
    <location>
        <begin position="236"/>
        <end position="293"/>
    </location>
</feature>
<evidence type="ECO:0000256" key="1">
    <source>
        <dbReference type="SAM" id="MobiDB-lite"/>
    </source>
</evidence>
<feature type="region of interest" description="Disordered" evidence="1">
    <location>
        <begin position="527"/>
        <end position="547"/>
    </location>
</feature>
<keyword evidence="2" id="KW-0472">Membrane</keyword>
<reference evidence="3" key="1">
    <citation type="journal article" date="2020" name="Fungal Divers.">
        <title>Resolving the Mortierellaceae phylogeny through synthesis of multi-gene phylogenetics and phylogenomics.</title>
        <authorList>
            <person name="Vandepol N."/>
            <person name="Liber J."/>
            <person name="Desiro A."/>
            <person name="Na H."/>
            <person name="Kennedy M."/>
            <person name="Barry K."/>
            <person name="Grigoriev I.V."/>
            <person name="Miller A.N."/>
            <person name="O'Donnell K."/>
            <person name="Stajich J.E."/>
            <person name="Bonito G."/>
        </authorList>
    </citation>
    <scope>NUCLEOTIDE SEQUENCE</scope>
    <source>
        <strain evidence="3">REB-010B</strain>
    </source>
</reference>
<feature type="transmembrane region" description="Helical" evidence="2">
    <location>
        <begin position="150"/>
        <end position="168"/>
    </location>
</feature>
<feature type="transmembrane region" description="Helical" evidence="2">
    <location>
        <begin position="318"/>
        <end position="338"/>
    </location>
</feature>
<keyword evidence="2" id="KW-1133">Transmembrane helix</keyword>
<keyword evidence="4" id="KW-1185">Reference proteome</keyword>
<evidence type="ECO:0000313" key="3">
    <source>
        <dbReference type="EMBL" id="KAG0327555.1"/>
    </source>
</evidence>
<feature type="transmembrane region" description="Helical" evidence="2">
    <location>
        <begin position="81"/>
        <end position="102"/>
    </location>
</feature>
<accession>A0A9P6RS19</accession>
<feature type="region of interest" description="Disordered" evidence="1">
    <location>
        <begin position="194"/>
        <end position="213"/>
    </location>
</feature>
<gene>
    <name evidence="3" type="ORF">BGZ99_007393</name>
</gene>
<dbReference type="AlphaFoldDB" id="A0A9P6RS19"/>
<sequence>MRQRQEGILQTALQATEDQAEDGWRLKQSLRGERVEVQDSISNAGHNSKTAQATKGSTECSNTTGNGKDSRSLDEMSAERLWEFVVGWCLIGCVFIGAALMVGANFRAQSGLSIETPWTFDNEDGDSLMDSVVAHVMRVTLGIKDFGDQLMEHGIFVFVVGINGFVLVRQRVFVRRRLYEDDILHRGVISKEHDNEGHDWDEEQRAGTLSSGAQIDEYKTTVGNMVTTVAVKSGASEVDPRIDDHTTTSAHKNSRNSSRSSSSSGGSGGGDGGDGGDIEQISDTASYQRPSVCSNTKGAQVLNEIDGSGTPDFGTMSFVAWFNYLQVGILIIEFLQLFSFPLRELMEFYNQAEKTAVMYESAKTVLNVLGAASSTSDRTTESQNSKLQYRDGILSFNNYTLFNFDLLDINSSEHNTGINETKLYNEIPSAIEKRTSSLNQSSAEGWLLNMPALDNATALATPWIGNITASTGWIAENLPLWLPNITALMANATFTAAAQESLEEIRHGLVRTAAGLVLQGHSSPGVNSTNLINPSTENGNHTATYSPKQVTTDNDIIMQVVNSLGLQPSINTHDCTFLSSAACQSQAIHAYAYERLAHQQEQARRDGREILQASSIFGSIATTLLDPVSAVAPAASSLLCTGPQIQPQLYLAFSLLAYTLAYVLFTVFLTSFERVPGKGEICFRPNGVAVLKNLGLLLAVDYLLIQSPTQRRFRGLVSMAIMLAMACYTIQMKPCYWNKINYWRTFSFSCVLYASLLVALLCPSPEPDKVRGERIGGRWVMAPRLTMGHAWAVGGGPRVMLAWIAAGWVILVIVFIGADKVFLRHWTKKTLTDSPENFSQGTRMEPLSHRNRPEASVMRRDEPHDLHNS</sequence>
<dbReference type="EMBL" id="JAAAIP010000053">
    <property type="protein sequence ID" value="KAG0327555.1"/>
    <property type="molecule type" value="Genomic_DNA"/>
</dbReference>
<feature type="transmembrane region" description="Helical" evidence="2">
    <location>
        <begin position="742"/>
        <end position="761"/>
    </location>
</feature>
<evidence type="ECO:0000313" key="4">
    <source>
        <dbReference type="Proteomes" id="UP000738325"/>
    </source>
</evidence>
<name>A0A9P6RS19_9FUNG</name>
<comment type="caution">
    <text evidence="3">The sequence shown here is derived from an EMBL/GenBank/DDBJ whole genome shotgun (WGS) entry which is preliminary data.</text>
</comment>
<feature type="compositionally biased region" description="Polar residues" evidence="1">
    <location>
        <begin position="281"/>
        <end position="293"/>
    </location>
</feature>
<feature type="transmembrane region" description="Helical" evidence="2">
    <location>
        <begin position="800"/>
        <end position="818"/>
    </location>
</feature>
<proteinExistence type="predicted"/>
<keyword evidence="2" id="KW-0812">Transmembrane</keyword>
<protein>
    <submittedName>
        <fullName evidence="3">Uncharacterized protein</fullName>
    </submittedName>
</protein>
<dbReference type="OrthoDB" id="441172at2759"/>
<feature type="compositionally biased region" description="Basic and acidic residues" evidence="1">
    <location>
        <begin position="846"/>
        <end position="869"/>
    </location>
</feature>
<organism evidence="3 4">
    <name type="scientific">Dissophora globulifera</name>
    <dbReference type="NCBI Taxonomy" id="979702"/>
    <lineage>
        <taxon>Eukaryota</taxon>
        <taxon>Fungi</taxon>
        <taxon>Fungi incertae sedis</taxon>
        <taxon>Mucoromycota</taxon>
        <taxon>Mortierellomycotina</taxon>
        <taxon>Mortierellomycetes</taxon>
        <taxon>Mortierellales</taxon>
        <taxon>Mortierellaceae</taxon>
        <taxon>Dissophora</taxon>
    </lineage>
</organism>
<feature type="compositionally biased region" description="Low complexity" evidence="1">
    <location>
        <begin position="255"/>
        <end position="264"/>
    </location>
</feature>
<feature type="region of interest" description="Disordered" evidence="1">
    <location>
        <begin position="44"/>
        <end position="72"/>
    </location>
</feature>
<feature type="compositionally biased region" description="Gly residues" evidence="1">
    <location>
        <begin position="265"/>
        <end position="275"/>
    </location>
</feature>
<dbReference type="Proteomes" id="UP000738325">
    <property type="component" value="Unassembled WGS sequence"/>
</dbReference>
<evidence type="ECO:0000256" key="2">
    <source>
        <dbReference type="SAM" id="Phobius"/>
    </source>
</evidence>
<feature type="region of interest" description="Disordered" evidence="1">
    <location>
        <begin position="834"/>
        <end position="869"/>
    </location>
</feature>
<feature type="transmembrane region" description="Helical" evidence="2">
    <location>
        <begin position="649"/>
        <end position="669"/>
    </location>
</feature>
<feature type="compositionally biased region" description="Polar residues" evidence="1">
    <location>
        <begin position="44"/>
        <end position="67"/>
    </location>
</feature>